<dbReference type="InterPro" id="IPR011037">
    <property type="entry name" value="Pyrv_Knase-like_insert_dom_sf"/>
</dbReference>
<protein>
    <recommendedName>
        <fullName evidence="3">MOSC domain-containing protein</fullName>
    </recommendedName>
</protein>
<evidence type="ECO:0000313" key="1">
    <source>
        <dbReference type="EMBL" id="KNX37176.1"/>
    </source>
</evidence>
<gene>
    <name evidence="1" type="ORF">VV01_08500</name>
</gene>
<proteinExistence type="predicted"/>
<dbReference type="SUPFAM" id="SSF50800">
    <property type="entry name" value="PK beta-barrel domain-like"/>
    <property type="match status" value="1"/>
</dbReference>
<name>A0A0L6CH87_9MICO</name>
<comment type="caution">
    <text evidence="1">The sequence shown here is derived from an EMBL/GenBank/DDBJ whole genome shotgun (WGS) entry which is preliminary data.</text>
</comment>
<dbReference type="RefSeq" id="WP_050669506.1">
    <property type="nucleotide sequence ID" value="NZ_LAIR01000002.1"/>
</dbReference>
<accession>A0A0L6CH87</accession>
<dbReference type="EMBL" id="LAIR01000002">
    <property type="protein sequence ID" value="KNX37176.1"/>
    <property type="molecule type" value="Genomic_DNA"/>
</dbReference>
<dbReference type="OrthoDB" id="9793178at2"/>
<organism evidence="1 2">
    <name type="scientific">Luteipulveratus halotolerans</name>
    <dbReference type="NCBI Taxonomy" id="1631356"/>
    <lineage>
        <taxon>Bacteria</taxon>
        <taxon>Bacillati</taxon>
        <taxon>Actinomycetota</taxon>
        <taxon>Actinomycetes</taxon>
        <taxon>Micrococcales</taxon>
        <taxon>Dermacoccaceae</taxon>
        <taxon>Luteipulveratus</taxon>
    </lineage>
</organism>
<keyword evidence="2" id="KW-1185">Reference proteome</keyword>
<reference evidence="2" key="1">
    <citation type="submission" date="2015-03" db="EMBL/GenBank/DDBJ databases">
        <title>Luteipulveratus halotolerans sp. nov., a novel actinobacterium (Dermacoccaceae) from Sarawak, Malaysia.</title>
        <authorList>
            <person name="Juboi H."/>
            <person name="Basik A."/>
            <person name="Shamsul S.S."/>
            <person name="Arnold P."/>
            <person name="Schmitt E.K."/>
            <person name="Sanglier J.-J."/>
            <person name="Yeo T."/>
        </authorList>
    </citation>
    <scope>NUCLEOTIDE SEQUENCE [LARGE SCALE GENOMIC DNA]</scope>
    <source>
        <strain evidence="2">C296001</strain>
    </source>
</reference>
<dbReference type="STRING" id="1631356.VV01_08500"/>
<evidence type="ECO:0008006" key="3">
    <source>
        <dbReference type="Google" id="ProtNLM"/>
    </source>
</evidence>
<sequence>MTMRVAHLAIYPEKGAPGVDLSTVTVEADGLTGDRRKKAAVHLVTLADVDTDDPPRANVVLDPAGEELVALVGQDLRLGSVTLRVTTMPSGCPGVYAEVVEPGQVSVGDDVEAV</sequence>
<evidence type="ECO:0000313" key="2">
    <source>
        <dbReference type="Proteomes" id="UP000037397"/>
    </source>
</evidence>
<dbReference type="AlphaFoldDB" id="A0A0L6CH87"/>
<dbReference type="Proteomes" id="UP000037397">
    <property type="component" value="Unassembled WGS sequence"/>
</dbReference>